<proteinExistence type="predicted"/>
<reference evidence="1 2" key="1">
    <citation type="submission" date="2020-07" db="EMBL/GenBank/DDBJ databases">
        <title>Taxonomic proposal: Crassvirales, a new order of highly abundant and diverse bacterial viruses.</title>
        <authorList>
            <person name="Shkoporov A.N."/>
            <person name="Stockdale S.R."/>
            <person name="Guerin E."/>
            <person name="Ross R.P."/>
            <person name="Hill C."/>
        </authorList>
    </citation>
    <scope>NUCLEOTIDE SEQUENCE [LARGE SCALE GENOMIC DNA]</scope>
</reference>
<evidence type="ECO:0000313" key="2">
    <source>
        <dbReference type="Proteomes" id="UP000594030"/>
    </source>
</evidence>
<dbReference type="GeneID" id="65129444"/>
<dbReference type="EMBL" id="MT774385">
    <property type="protein sequence ID" value="QOR58952.1"/>
    <property type="molecule type" value="Genomic_DNA"/>
</dbReference>
<organism evidence="1 2">
    <name type="scientific">uncultured phage cr108_1</name>
    <dbReference type="NCBI Taxonomy" id="2772069"/>
    <lineage>
        <taxon>Viruses</taxon>
        <taxon>Duplodnaviria</taxon>
        <taxon>Heunggongvirae</taxon>
        <taxon>Uroviricota</taxon>
        <taxon>Caudoviricetes</taxon>
        <taxon>Crassvirales</taxon>
        <taxon>Steigviridae</taxon>
        <taxon>Asinivirinae</taxon>
        <taxon>Pipoluvirus</taxon>
        <taxon>Pipoluvirus rarus</taxon>
    </lineage>
</organism>
<keyword evidence="2" id="KW-1185">Reference proteome</keyword>
<sequence>MEGELIKPKCPPLQSPSDFEKVKWNKEDYNREPVYFCRKCLSLLVMAYNESGISEYCNSCGSTDIATTSIEEWQALYRAKYGKEF</sequence>
<dbReference type="Proteomes" id="UP000594030">
    <property type="component" value="Segment"/>
</dbReference>
<accession>A0A7M1RYG4</accession>
<protein>
    <submittedName>
        <fullName evidence="1">Uncharacterized protein</fullName>
    </submittedName>
</protein>
<evidence type="ECO:0000313" key="1">
    <source>
        <dbReference type="EMBL" id="QOR58952.1"/>
    </source>
</evidence>
<dbReference type="RefSeq" id="YP_010111110.1">
    <property type="nucleotide sequence ID" value="NC_055878.1"/>
</dbReference>
<dbReference type="KEGG" id="vg:65129444"/>
<name>A0A7M1RYG4_9CAUD</name>